<dbReference type="Pfam" id="PF00842">
    <property type="entry name" value="Ala_racemase_C"/>
    <property type="match status" value="1"/>
</dbReference>
<organism evidence="8 9">
    <name type="scientific">Algoriphagus hitonicola</name>
    <dbReference type="NCBI Taxonomy" id="435880"/>
    <lineage>
        <taxon>Bacteria</taxon>
        <taxon>Pseudomonadati</taxon>
        <taxon>Bacteroidota</taxon>
        <taxon>Cytophagia</taxon>
        <taxon>Cytophagales</taxon>
        <taxon>Cyclobacteriaceae</taxon>
        <taxon>Algoriphagus</taxon>
    </lineage>
</organism>
<evidence type="ECO:0000256" key="6">
    <source>
        <dbReference type="PIRSR" id="PIRSR600821-52"/>
    </source>
</evidence>
<evidence type="ECO:0000256" key="5">
    <source>
        <dbReference type="PIRSR" id="PIRSR600821-50"/>
    </source>
</evidence>
<dbReference type="InterPro" id="IPR001608">
    <property type="entry name" value="Ala_racemase_N"/>
</dbReference>
<feature type="active site" description="Proton acceptor; specific for L-alanine" evidence="4">
    <location>
        <position position="276"/>
    </location>
</feature>
<dbReference type="AlphaFoldDB" id="A0A1I2QKG1"/>
<dbReference type="Gene3D" id="3.20.20.10">
    <property type="entry name" value="Alanine racemase"/>
    <property type="match status" value="1"/>
</dbReference>
<dbReference type="InterPro" id="IPR020622">
    <property type="entry name" value="Ala_racemase_pyridoxalP-BS"/>
</dbReference>
<dbReference type="PRINTS" id="PR00992">
    <property type="entry name" value="ALARACEMASE"/>
</dbReference>
<accession>A0A1I2QKG1</accession>
<dbReference type="Gene3D" id="2.40.37.10">
    <property type="entry name" value="Lyase, Ornithine Decarboxylase, Chain A, domain 1"/>
    <property type="match status" value="1"/>
</dbReference>
<dbReference type="NCBIfam" id="TIGR00492">
    <property type="entry name" value="alr"/>
    <property type="match status" value="1"/>
</dbReference>
<dbReference type="GO" id="GO:0005829">
    <property type="term" value="C:cytosol"/>
    <property type="evidence" value="ECO:0007669"/>
    <property type="project" value="TreeGrafter"/>
</dbReference>
<comment type="cofactor">
    <cofactor evidence="1 4 5">
        <name>pyridoxal 5'-phosphate</name>
        <dbReference type="ChEBI" id="CHEBI:597326"/>
    </cofactor>
</comment>
<dbReference type="Pfam" id="PF01168">
    <property type="entry name" value="Ala_racemase_N"/>
    <property type="match status" value="1"/>
</dbReference>
<keyword evidence="3 4" id="KW-0413">Isomerase</keyword>
<keyword evidence="2 4" id="KW-0663">Pyridoxal phosphate</keyword>
<dbReference type="InterPro" id="IPR011079">
    <property type="entry name" value="Ala_racemase_C"/>
</dbReference>
<dbReference type="SUPFAM" id="SSF50621">
    <property type="entry name" value="Alanine racemase C-terminal domain-like"/>
    <property type="match status" value="1"/>
</dbReference>
<dbReference type="RefSeq" id="WP_092789209.1">
    <property type="nucleotide sequence ID" value="NZ_FOPC01000002.1"/>
</dbReference>
<comment type="similarity">
    <text evidence="4">Belongs to the alanine racemase family.</text>
</comment>
<dbReference type="SUPFAM" id="SSF51419">
    <property type="entry name" value="PLP-binding barrel"/>
    <property type="match status" value="1"/>
</dbReference>
<dbReference type="EC" id="5.1.1.1" evidence="4"/>
<name>A0A1I2QKG1_9BACT</name>
<dbReference type="STRING" id="435880.SAMN04487988_102327"/>
<evidence type="ECO:0000256" key="4">
    <source>
        <dbReference type="HAMAP-Rule" id="MF_01201"/>
    </source>
</evidence>
<dbReference type="EMBL" id="FOPC01000002">
    <property type="protein sequence ID" value="SFG28808.1"/>
    <property type="molecule type" value="Genomic_DNA"/>
</dbReference>
<dbReference type="SMART" id="SM01005">
    <property type="entry name" value="Ala_racemase_C"/>
    <property type="match status" value="1"/>
</dbReference>
<dbReference type="InterPro" id="IPR009006">
    <property type="entry name" value="Ala_racemase/Decarboxylase_C"/>
</dbReference>
<proteinExistence type="inferred from homology"/>
<comment type="catalytic activity">
    <reaction evidence="4">
        <text>L-alanine = D-alanine</text>
        <dbReference type="Rhea" id="RHEA:20249"/>
        <dbReference type="ChEBI" id="CHEBI:57416"/>
        <dbReference type="ChEBI" id="CHEBI:57972"/>
        <dbReference type="EC" id="5.1.1.1"/>
    </reaction>
</comment>
<reference evidence="9" key="1">
    <citation type="submission" date="2016-10" db="EMBL/GenBank/DDBJ databases">
        <authorList>
            <person name="Varghese N."/>
            <person name="Submissions S."/>
        </authorList>
    </citation>
    <scope>NUCLEOTIDE SEQUENCE [LARGE SCALE GENOMIC DNA]</scope>
    <source>
        <strain evidence="9">DSM 19315</strain>
    </source>
</reference>
<dbReference type="InterPro" id="IPR029066">
    <property type="entry name" value="PLP-binding_barrel"/>
</dbReference>
<dbReference type="HAMAP" id="MF_01201">
    <property type="entry name" value="Ala_racemase"/>
    <property type="match status" value="1"/>
</dbReference>
<comment type="function">
    <text evidence="4">Catalyzes the interconversion of L-alanine and D-alanine. May also act on other amino acids.</text>
</comment>
<evidence type="ECO:0000256" key="2">
    <source>
        <dbReference type="ARBA" id="ARBA00022898"/>
    </source>
</evidence>
<feature type="active site" description="Proton acceptor; specific for D-alanine" evidence="4">
    <location>
        <position position="36"/>
    </location>
</feature>
<dbReference type="PANTHER" id="PTHR30511">
    <property type="entry name" value="ALANINE RACEMASE"/>
    <property type="match status" value="1"/>
</dbReference>
<dbReference type="GO" id="GO:0030632">
    <property type="term" value="P:D-alanine biosynthetic process"/>
    <property type="evidence" value="ECO:0007669"/>
    <property type="project" value="UniProtKB-UniRule"/>
</dbReference>
<evidence type="ECO:0000313" key="8">
    <source>
        <dbReference type="EMBL" id="SFG28808.1"/>
    </source>
</evidence>
<protein>
    <recommendedName>
        <fullName evidence="4">Alanine racemase</fullName>
        <ecNumber evidence="4">5.1.1.1</ecNumber>
    </recommendedName>
</protein>
<dbReference type="UniPathway" id="UPA00042">
    <property type="reaction ID" value="UER00497"/>
</dbReference>
<dbReference type="PANTHER" id="PTHR30511:SF0">
    <property type="entry name" value="ALANINE RACEMASE, CATABOLIC-RELATED"/>
    <property type="match status" value="1"/>
</dbReference>
<evidence type="ECO:0000256" key="3">
    <source>
        <dbReference type="ARBA" id="ARBA00023235"/>
    </source>
</evidence>
<feature type="binding site" evidence="4 6">
    <location>
        <position position="135"/>
    </location>
    <ligand>
        <name>substrate</name>
    </ligand>
</feature>
<dbReference type="PROSITE" id="PS00395">
    <property type="entry name" value="ALANINE_RACEMASE"/>
    <property type="match status" value="1"/>
</dbReference>
<evidence type="ECO:0000313" key="9">
    <source>
        <dbReference type="Proteomes" id="UP000199642"/>
    </source>
</evidence>
<keyword evidence="9" id="KW-1185">Reference proteome</keyword>
<sequence>MIATSFLEISAKAYRQNIRYIRSEIGPKPTISAVVKGNAYGHGIAEMVQIAEKAGIRHFSAFSSDEAWLVKHNSSKNSEIMILGMLYHEELEALIKAEISFYVFDFERLEKTVEVSKKIGKAAKIHIELETGFHRTGFEWEEREKLVQFLQKTKEHVILEGLCTHYAGAESVSNFVRVKNQISVYYRFKDYLSENHIFFNRYHTACSAATLIFPETIMDMVRIGIAGYGFWPTKETYFAKLKDLSKTNKNPLRRLISWKSQIMSLKKVKMGEFVGYGNSFMALKNMKLAIVPVGYGHGYSRLLSNSGQVLIGGQHCQVVGTVTMNAIAVNITQLKNVQVGDEVVLIGKQKSKEITVASFSESTQQVNYELLTRLPKDIPRKIIP</sequence>
<dbReference type="Proteomes" id="UP000199642">
    <property type="component" value="Unassembled WGS sequence"/>
</dbReference>
<feature type="modified residue" description="N6-(pyridoxal phosphate)lysine" evidence="4 5">
    <location>
        <position position="36"/>
    </location>
</feature>
<dbReference type="GO" id="GO:0030170">
    <property type="term" value="F:pyridoxal phosphate binding"/>
    <property type="evidence" value="ECO:0007669"/>
    <property type="project" value="UniProtKB-UniRule"/>
</dbReference>
<feature type="binding site" evidence="4 6">
    <location>
        <position position="324"/>
    </location>
    <ligand>
        <name>substrate</name>
    </ligand>
</feature>
<evidence type="ECO:0000259" key="7">
    <source>
        <dbReference type="SMART" id="SM01005"/>
    </source>
</evidence>
<evidence type="ECO:0000256" key="1">
    <source>
        <dbReference type="ARBA" id="ARBA00001933"/>
    </source>
</evidence>
<dbReference type="CDD" id="cd00430">
    <property type="entry name" value="PLPDE_III_AR"/>
    <property type="match status" value="1"/>
</dbReference>
<dbReference type="GO" id="GO:0008784">
    <property type="term" value="F:alanine racemase activity"/>
    <property type="evidence" value="ECO:0007669"/>
    <property type="project" value="UniProtKB-UniRule"/>
</dbReference>
<gene>
    <name evidence="8" type="ORF">SAMN04487988_102327</name>
</gene>
<dbReference type="InterPro" id="IPR000821">
    <property type="entry name" value="Ala_racemase"/>
</dbReference>
<feature type="domain" description="Alanine racemase C-terminal" evidence="7">
    <location>
        <begin position="255"/>
        <end position="383"/>
    </location>
</feature>
<comment type="pathway">
    <text evidence="4">Amino-acid biosynthesis; D-alanine biosynthesis; D-alanine from L-alanine: step 1/1.</text>
</comment>
<dbReference type="OrthoDB" id="9801978at2"/>